<dbReference type="InterPro" id="IPR000352">
    <property type="entry name" value="Pep_chain_release_fac_I"/>
</dbReference>
<evidence type="ECO:0000313" key="6">
    <source>
        <dbReference type="EMBL" id="KAJ8915971.1"/>
    </source>
</evidence>
<gene>
    <name evidence="6" type="ORF">NQ315_016648</name>
</gene>
<dbReference type="Gene3D" id="3.30.160.20">
    <property type="match status" value="1"/>
</dbReference>
<evidence type="ECO:0000256" key="4">
    <source>
        <dbReference type="ARBA" id="ARBA00041531"/>
    </source>
</evidence>
<dbReference type="InterPro" id="IPR052104">
    <property type="entry name" value="Mito_Release_Factor_mL62"/>
</dbReference>
<evidence type="ECO:0000256" key="3">
    <source>
        <dbReference type="ARBA" id="ARBA00039441"/>
    </source>
</evidence>
<sequence>MFYRSIICVPQNCNKNLLRGVAYNSLISLNNLYPTSSLKLTTPNECVSRRHEKFSGYIPINELEITYSKSSGPGGQNVNKVNTKVDVRFHLQSAKWLSDEVKDKLSEKFNSKLTNDGYLIYKSDLTRSQQLNLADCLEKIRQNITQALVTKPEISPETAEKIRRRVEKAARNNLILKKQKSIVKNERRALVDV</sequence>
<organism evidence="6 7">
    <name type="scientific">Exocentrus adspersus</name>
    <dbReference type="NCBI Taxonomy" id="1586481"/>
    <lineage>
        <taxon>Eukaryota</taxon>
        <taxon>Metazoa</taxon>
        <taxon>Ecdysozoa</taxon>
        <taxon>Arthropoda</taxon>
        <taxon>Hexapoda</taxon>
        <taxon>Insecta</taxon>
        <taxon>Pterygota</taxon>
        <taxon>Neoptera</taxon>
        <taxon>Endopterygota</taxon>
        <taxon>Coleoptera</taxon>
        <taxon>Polyphaga</taxon>
        <taxon>Cucujiformia</taxon>
        <taxon>Chrysomeloidea</taxon>
        <taxon>Cerambycidae</taxon>
        <taxon>Lamiinae</taxon>
        <taxon>Acanthocinini</taxon>
        <taxon>Exocentrus</taxon>
    </lineage>
</organism>
<dbReference type="GO" id="GO:0016150">
    <property type="term" value="F:translation release factor activity, codon nonspecific"/>
    <property type="evidence" value="ECO:0007669"/>
    <property type="project" value="TreeGrafter"/>
</dbReference>
<comment type="caution">
    <text evidence="6">The sequence shown here is derived from an EMBL/GenBank/DDBJ whole genome shotgun (WGS) entry which is preliminary data.</text>
</comment>
<protein>
    <recommendedName>
        <fullName evidence="3">Large ribosomal subunit protein mL62</fullName>
        <ecNumber evidence="1">3.1.1.29</ecNumber>
    </recommendedName>
    <alternativeName>
        <fullName evidence="4">Peptidyl-tRNA hydrolase ICT1, mitochondrial</fullName>
    </alternativeName>
</protein>
<evidence type="ECO:0000256" key="2">
    <source>
        <dbReference type="ARBA" id="ARBA00038225"/>
    </source>
</evidence>
<accession>A0AAV8VQ86</accession>
<evidence type="ECO:0000256" key="1">
    <source>
        <dbReference type="ARBA" id="ARBA00013260"/>
    </source>
</evidence>
<dbReference type="GO" id="GO:0005762">
    <property type="term" value="C:mitochondrial large ribosomal subunit"/>
    <property type="evidence" value="ECO:0007669"/>
    <property type="project" value="TreeGrafter"/>
</dbReference>
<dbReference type="EMBL" id="JANEYG010000047">
    <property type="protein sequence ID" value="KAJ8915971.1"/>
    <property type="molecule type" value="Genomic_DNA"/>
</dbReference>
<keyword evidence="7" id="KW-1185">Reference proteome</keyword>
<dbReference type="GO" id="GO:0070126">
    <property type="term" value="P:mitochondrial translational termination"/>
    <property type="evidence" value="ECO:0007669"/>
    <property type="project" value="TreeGrafter"/>
</dbReference>
<reference evidence="6 7" key="1">
    <citation type="journal article" date="2023" name="Insect Mol. Biol.">
        <title>Genome sequencing provides insights into the evolution of gene families encoding plant cell wall-degrading enzymes in longhorned beetles.</title>
        <authorList>
            <person name="Shin N.R."/>
            <person name="Okamura Y."/>
            <person name="Kirsch R."/>
            <person name="Pauchet Y."/>
        </authorList>
    </citation>
    <scope>NUCLEOTIDE SEQUENCE [LARGE SCALE GENOMIC DNA]</scope>
    <source>
        <strain evidence="6">EAD_L_NR</strain>
    </source>
</reference>
<feature type="domain" description="Prokaryotic-type class I peptide chain release factors" evidence="5">
    <location>
        <begin position="57"/>
        <end position="184"/>
    </location>
</feature>
<evidence type="ECO:0000259" key="5">
    <source>
        <dbReference type="Pfam" id="PF00472"/>
    </source>
</evidence>
<dbReference type="Pfam" id="PF00472">
    <property type="entry name" value="RF-1"/>
    <property type="match status" value="1"/>
</dbReference>
<dbReference type="PANTHER" id="PTHR11075">
    <property type="entry name" value="PEPTIDE CHAIN RELEASE FACTOR"/>
    <property type="match status" value="1"/>
</dbReference>
<dbReference type="AlphaFoldDB" id="A0AAV8VQ86"/>
<dbReference type="Proteomes" id="UP001159042">
    <property type="component" value="Unassembled WGS sequence"/>
</dbReference>
<dbReference type="FunFam" id="3.30.160.20:FF:000046">
    <property type="entry name" value="Peptidyl-tRNA hydrolase ICT1"/>
    <property type="match status" value="1"/>
</dbReference>
<dbReference type="SUPFAM" id="SSF110916">
    <property type="entry name" value="Peptidyl-tRNA hydrolase domain-like"/>
    <property type="match status" value="1"/>
</dbReference>
<evidence type="ECO:0000313" key="7">
    <source>
        <dbReference type="Proteomes" id="UP001159042"/>
    </source>
</evidence>
<comment type="similarity">
    <text evidence="2">Belongs to the prokaryotic/mitochondrial release factor family. Mitochondrion-specific ribosomal protein mL62 subfamily.</text>
</comment>
<name>A0AAV8VQ86_9CUCU</name>
<dbReference type="EC" id="3.1.1.29" evidence="1"/>
<dbReference type="GO" id="GO:0004045">
    <property type="term" value="F:peptidyl-tRNA hydrolase activity"/>
    <property type="evidence" value="ECO:0007669"/>
    <property type="project" value="UniProtKB-EC"/>
</dbReference>
<proteinExistence type="inferred from homology"/>
<dbReference type="PANTHER" id="PTHR11075:SF54">
    <property type="entry name" value="LARGE RIBOSOMAL SUBUNIT PROTEIN ML62"/>
    <property type="match status" value="1"/>
</dbReference>